<dbReference type="OrthoDB" id="9810101at2"/>
<dbReference type="SUPFAM" id="SSF56784">
    <property type="entry name" value="HAD-like"/>
    <property type="match status" value="1"/>
</dbReference>
<dbReference type="Pfam" id="PF01503">
    <property type="entry name" value="PRA-PH"/>
    <property type="match status" value="1"/>
</dbReference>
<dbReference type="InterPro" id="IPR023214">
    <property type="entry name" value="HAD_sf"/>
</dbReference>
<dbReference type="SFLD" id="SFLDG01140">
    <property type="entry name" value="C2.B:_Phosphomannomutase_and_P"/>
    <property type="match status" value="1"/>
</dbReference>
<evidence type="ECO:0000313" key="2">
    <source>
        <dbReference type="Proteomes" id="UP000279194"/>
    </source>
</evidence>
<dbReference type="CDD" id="cd07517">
    <property type="entry name" value="HAD_HPP"/>
    <property type="match status" value="1"/>
</dbReference>
<keyword evidence="1" id="KW-0378">Hydrolase</keyword>
<dbReference type="InterPro" id="IPR000150">
    <property type="entry name" value="Cof"/>
</dbReference>
<dbReference type="GO" id="GO:0000287">
    <property type="term" value="F:magnesium ion binding"/>
    <property type="evidence" value="ECO:0007669"/>
    <property type="project" value="TreeGrafter"/>
</dbReference>
<proteinExistence type="predicted"/>
<dbReference type="EMBL" id="RCVM01000007">
    <property type="protein sequence ID" value="RLY03592.1"/>
    <property type="molecule type" value="Genomic_DNA"/>
</dbReference>
<dbReference type="InterPro" id="IPR023292">
    <property type="entry name" value="NTP_PyroPHydrolase-like_dom_sf"/>
</dbReference>
<dbReference type="InterPro" id="IPR017223">
    <property type="entry name" value="HAD_SPs0319-typ"/>
</dbReference>
<reference evidence="1 2" key="1">
    <citation type="submission" date="2018-10" db="EMBL/GenBank/DDBJ databases">
        <title>Streptococcus hillyeri sp. nov., isolated from equine tracheal sample.</title>
        <authorList>
            <person name="Macfadyen A.C."/>
            <person name="Waller A."/>
            <person name="Paterson G.K."/>
        </authorList>
    </citation>
    <scope>NUCLEOTIDE SEQUENCE [LARGE SCALE GENOMIC DNA]</scope>
    <source>
        <strain evidence="1 2">28462</strain>
    </source>
</reference>
<dbReference type="Gene3D" id="3.40.50.1000">
    <property type="entry name" value="HAD superfamily/HAD-like"/>
    <property type="match status" value="1"/>
</dbReference>
<dbReference type="RefSeq" id="WP_121835174.1">
    <property type="nucleotide sequence ID" value="NZ_RCVM01000007.1"/>
</dbReference>
<dbReference type="NCBIfam" id="TIGR00099">
    <property type="entry name" value="Cof-subfamily"/>
    <property type="match status" value="1"/>
</dbReference>
<dbReference type="SFLD" id="SFLDG01144">
    <property type="entry name" value="C2.B.4:_PGP_Like"/>
    <property type="match status" value="1"/>
</dbReference>
<dbReference type="PANTHER" id="PTHR10000">
    <property type="entry name" value="PHOSPHOSERINE PHOSPHATASE"/>
    <property type="match status" value="1"/>
</dbReference>
<dbReference type="PIRSF" id="PIRSF037492">
    <property type="entry name" value="UCP037492_HAD"/>
    <property type="match status" value="1"/>
</dbReference>
<accession>A0A3L9DWN8</accession>
<comment type="caution">
    <text evidence="1">The sequence shown here is derived from an EMBL/GenBank/DDBJ whole genome shotgun (WGS) entry which is preliminary data.</text>
</comment>
<dbReference type="PROSITE" id="PS01228">
    <property type="entry name" value="COF_1"/>
    <property type="match status" value="1"/>
</dbReference>
<protein>
    <submittedName>
        <fullName evidence="1">Cof-type HAD-IIB family hydrolase</fullName>
    </submittedName>
</protein>
<dbReference type="NCBIfam" id="TIGR01484">
    <property type="entry name" value="HAD-SF-IIB"/>
    <property type="match status" value="1"/>
</dbReference>
<evidence type="ECO:0000313" key="1">
    <source>
        <dbReference type="EMBL" id="RLY03592.1"/>
    </source>
</evidence>
<dbReference type="GO" id="GO:0005829">
    <property type="term" value="C:cytosol"/>
    <property type="evidence" value="ECO:0007669"/>
    <property type="project" value="TreeGrafter"/>
</dbReference>
<dbReference type="AlphaFoldDB" id="A0A3L9DWN8"/>
<dbReference type="GO" id="GO:0016791">
    <property type="term" value="F:phosphatase activity"/>
    <property type="evidence" value="ECO:0007669"/>
    <property type="project" value="TreeGrafter"/>
</dbReference>
<gene>
    <name evidence="1" type="ORF">EAF07_04740</name>
</gene>
<dbReference type="InterPro" id="IPR036412">
    <property type="entry name" value="HAD-like_sf"/>
</dbReference>
<dbReference type="Gene3D" id="3.30.1240.10">
    <property type="match status" value="1"/>
</dbReference>
<dbReference type="SFLD" id="SFLDS00003">
    <property type="entry name" value="Haloacid_Dehalogenase"/>
    <property type="match status" value="1"/>
</dbReference>
<dbReference type="PANTHER" id="PTHR10000:SF25">
    <property type="entry name" value="PHOSPHATASE YKRA-RELATED"/>
    <property type="match status" value="1"/>
</dbReference>
<dbReference type="Pfam" id="PF08282">
    <property type="entry name" value="Hydrolase_3"/>
    <property type="match status" value="1"/>
</dbReference>
<dbReference type="InterPro" id="IPR021130">
    <property type="entry name" value="PRib-ATP_PPHydrolase-like"/>
</dbReference>
<keyword evidence="2" id="KW-1185">Reference proteome</keyword>
<sequence>MAVKAVFFDIDGTLLNDMKKVQRSTQKAISEMKKQGILVGLATGRGPGFVAPFMENLGLDFAVTYNGQYIITRDKILYQNQLPKSLIYKAIKFASSNRMEISLGSADGLLGSNIINMGTSPVGQVISRLVPKKWTKSVERGFKYLVRRVKPQNSQYLLTMMRQPVYQIVLITTKTQLLREEFPTATVTRSSPYSADVISQGQSKIKGIARVGEVFGFDLSEVMAFGDSDNDMEMLSGVGVAVAMGNANEEVKAVAHYVTETNNKDGIAQALAHFGLIHVEQEKVFGSRDDNFNRVKDFHQLMDGETCEKPRVYDLEEAGHRSGFKAEEIVEFLYATSGGNTDLFKNAVEDLHQAVDKAVQKVEAKGEPVDNPLVGQVDALTDLLYFTYGSFVLMGVDPKPFFDTVHEANMGKIFPDGKAHFDPITHKILKPDDWEKRFAPEPAIKRELDRQIQKAKMKQRKKEI</sequence>
<dbReference type="Gene3D" id="1.10.3420.10">
    <property type="entry name" value="putative ntp pyrophosphohydrolase like domain"/>
    <property type="match status" value="1"/>
</dbReference>
<dbReference type="Proteomes" id="UP000279194">
    <property type="component" value="Unassembled WGS sequence"/>
</dbReference>
<name>A0A3L9DWN8_9STRE</name>
<organism evidence="1 2">
    <name type="scientific">Streptococcus hillyeri</name>
    <dbReference type="NCBI Taxonomy" id="2282420"/>
    <lineage>
        <taxon>Bacteria</taxon>
        <taxon>Bacillati</taxon>
        <taxon>Bacillota</taxon>
        <taxon>Bacilli</taxon>
        <taxon>Lactobacillales</taxon>
        <taxon>Streptococcaceae</taxon>
        <taxon>Streptococcus</taxon>
    </lineage>
</organism>
<dbReference type="InterPro" id="IPR006379">
    <property type="entry name" value="HAD-SF_hydro_IIB"/>
</dbReference>